<keyword evidence="1" id="KW-0812">Transmembrane</keyword>
<dbReference type="KEGG" id="bths:CNY62_01920"/>
<gene>
    <name evidence="2" type="ORF">CNY62_01920</name>
</gene>
<keyword evidence="1" id="KW-0472">Membrane</keyword>
<dbReference type="InterPro" id="IPR009574">
    <property type="entry name" value="DUF1189"/>
</dbReference>
<feature type="transmembrane region" description="Helical" evidence="1">
    <location>
        <begin position="229"/>
        <end position="249"/>
    </location>
</feature>
<organism evidence="2 3">
    <name type="scientific">Brochothrix thermosphacta</name>
    <name type="common">Microbacterium thermosphactum</name>
    <dbReference type="NCBI Taxonomy" id="2756"/>
    <lineage>
        <taxon>Bacteria</taxon>
        <taxon>Bacillati</taxon>
        <taxon>Bacillota</taxon>
        <taxon>Bacilli</taxon>
        <taxon>Bacillales</taxon>
        <taxon>Listeriaceae</taxon>
        <taxon>Brochothrix</taxon>
    </lineage>
</organism>
<proteinExistence type="predicted"/>
<dbReference type="Pfam" id="PF06691">
    <property type="entry name" value="DUF1189"/>
    <property type="match status" value="1"/>
</dbReference>
<keyword evidence="3" id="KW-1185">Reference proteome</keyword>
<dbReference type="Proteomes" id="UP000243591">
    <property type="component" value="Chromosome"/>
</dbReference>
<protein>
    <submittedName>
        <fullName evidence="2">DUF1189 domain-containing protein</fullName>
    </submittedName>
</protein>
<accession>A0A1D2LTE8</accession>
<dbReference type="AlphaFoldDB" id="A0A1D2LTE8"/>
<feature type="transmembrane region" description="Helical" evidence="1">
    <location>
        <begin position="28"/>
        <end position="47"/>
    </location>
</feature>
<sequence length="265" mass="29514">MTFLKRFFKSIYSPDDIASYRHVKTGGLIAQLILLVCLAFIPTAYLVTTVSKTLLTDVHQVIKNDFPEFTVKDGKLQSDSKKAVVESLDQGVLAFNASNDMDEDSLSQVTPVNKVGVGFFKEGIALEYFGTSQTIPYSMANIASKADLVKTLDTAISSSSYVMTLVLIFMFILLIVITLIKVFFYGLFAFFLGKSGRKTISYLDAVRISAFSWTLMTVFTFIAETLNISISYLSEFNILITIVIMFLAVKRIPTDDQSLPQSQEK</sequence>
<evidence type="ECO:0000313" key="2">
    <source>
        <dbReference type="EMBL" id="ATF25241.1"/>
    </source>
</evidence>
<reference evidence="2 3" key="1">
    <citation type="submission" date="2017-09" db="EMBL/GenBank/DDBJ databases">
        <title>Complete Genome Sequences of Two Strains of the Meat Spoilage Bacterium Brochothrix thermosphacta Isolated from Ground Chicken.</title>
        <authorList>
            <person name="Paoli G.C."/>
            <person name="Wijey C."/>
            <person name="Chen C.-Y."/>
            <person name="Nguyen L."/>
            <person name="Yan X."/>
            <person name="Irwin P.L."/>
        </authorList>
    </citation>
    <scope>NUCLEOTIDE SEQUENCE [LARGE SCALE GENOMIC DNA]</scope>
    <source>
        <strain evidence="2 3">BI</strain>
    </source>
</reference>
<name>A0A1D2LTE8_BROTH</name>
<feature type="transmembrane region" description="Helical" evidence="1">
    <location>
        <begin position="205"/>
        <end position="223"/>
    </location>
</feature>
<keyword evidence="1" id="KW-1133">Transmembrane helix</keyword>
<dbReference type="RefSeq" id="WP_069126577.1">
    <property type="nucleotide sequence ID" value="NZ_CP023483.1"/>
</dbReference>
<dbReference type="EMBL" id="CP023483">
    <property type="protein sequence ID" value="ATF25241.1"/>
    <property type="molecule type" value="Genomic_DNA"/>
</dbReference>
<feature type="transmembrane region" description="Helical" evidence="1">
    <location>
        <begin position="161"/>
        <end position="193"/>
    </location>
</feature>
<dbReference type="OrthoDB" id="1903376at2"/>
<evidence type="ECO:0000313" key="3">
    <source>
        <dbReference type="Proteomes" id="UP000243591"/>
    </source>
</evidence>
<dbReference type="STRING" id="2756.BFR44_01665"/>
<evidence type="ECO:0000256" key="1">
    <source>
        <dbReference type="SAM" id="Phobius"/>
    </source>
</evidence>